<feature type="region of interest" description="Disordered" evidence="2">
    <location>
        <begin position="139"/>
        <end position="168"/>
    </location>
</feature>
<dbReference type="AlphaFoldDB" id="A0A9N7R7E6"/>
<evidence type="ECO:0000256" key="1">
    <source>
        <dbReference type="PROSITE-ProRule" id="PRU00221"/>
    </source>
</evidence>
<evidence type="ECO:0000313" key="3">
    <source>
        <dbReference type="EMBL" id="CAA0818543.1"/>
    </source>
</evidence>
<reference evidence="3" key="1">
    <citation type="submission" date="2019-12" db="EMBL/GenBank/DDBJ databases">
        <authorList>
            <person name="Scholes J."/>
        </authorList>
    </citation>
    <scope>NUCLEOTIDE SEQUENCE</scope>
</reference>
<keyword evidence="1" id="KW-0853">WD repeat</keyword>
<dbReference type="PROSITE" id="PS50082">
    <property type="entry name" value="WD_REPEATS_2"/>
    <property type="match status" value="1"/>
</dbReference>
<dbReference type="Gene3D" id="2.130.10.10">
    <property type="entry name" value="YVTN repeat-like/Quinoprotein amine dehydrogenase"/>
    <property type="match status" value="2"/>
</dbReference>
<dbReference type="InterPro" id="IPR036322">
    <property type="entry name" value="WD40_repeat_dom_sf"/>
</dbReference>
<dbReference type="SMART" id="SM00320">
    <property type="entry name" value="WD40"/>
    <property type="match status" value="2"/>
</dbReference>
<protein>
    <submittedName>
        <fullName evidence="3">Transducin/WD40 repeat-like superfamily protein</fullName>
    </submittedName>
</protein>
<dbReference type="PANTHER" id="PTHR43991:SF38">
    <property type="entry name" value="OS02G0721600 PROTEIN"/>
    <property type="match status" value="1"/>
</dbReference>
<name>A0A9N7R7E6_STRHE</name>
<organism evidence="3 4">
    <name type="scientific">Striga hermonthica</name>
    <name type="common">Purple witchweed</name>
    <name type="synonym">Buchnera hermonthica</name>
    <dbReference type="NCBI Taxonomy" id="68872"/>
    <lineage>
        <taxon>Eukaryota</taxon>
        <taxon>Viridiplantae</taxon>
        <taxon>Streptophyta</taxon>
        <taxon>Embryophyta</taxon>
        <taxon>Tracheophyta</taxon>
        <taxon>Spermatophyta</taxon>
        <taxon>Magnoliopsida</taxon>
        <taxon>eudicotyledons</taxon>
        <taxon>Gunneridae</taxon>
        <taxon>Pentapetalae</taxon>
        <taxon>asterids</taxon>
        <taxon>lamiids</taxon>
        <taxon>Lamiales</taxon>
        <taxon>Orobanchaceae</taxon>
        <taxon>Buchnereae</taxon>
        <taxon>Striga</taxon>
    </lineage>
</organism>
<proteinExistence type="predicted"/>
<comment type="caution">
    <text evidence="3">The sequence shown here is derived from an EMBL/GenBank/DDBJ whole genome shotgun (WGS) entry which is preliminary data.</text>
</comment>
<dbReference type="FunFam" id="2.130.10.10:FF:000637">
    <property type="entry name" value="WD-40 repeat family protein"/>
    <property type="match status" value="1"/>
</dbReference>
<dbReference type="InterPro" id="IPR015943">
    <property type="entry name" value="WD40/YVTN_repeat-like_dom_sf"/>
</dbReference>
<dbReference type="PROSITE" id="PS50294">
    <property type="entry name" value="WD_REPEATS_REGION"/>
    <property type="match status" value="1"/>
</dbReference>
<accession>A0A9N7R7E6</accession>
<gene>
    <name evidence="3" type="ORF">SHERM_00313</name>
</gene>
<keyword evidence="4" id="KW-1185">Reference proteome</keyword>
<dbReference type="OrthoDB" id="20669at2759"/>
<dbReference type="Proteomes" id="UP001153555">
    <property type="component" value="Unassembled WGS sequence"/>
</dbReference>
<dbReference type="PANTHER" id="PTHR43991">
    <property type="entry name" value="WD REPEAT PROTEIN (AFU_ORTHOLOGUE AFUA_8G05640)-RELATED"/>
    <property type="match status" value="1"/>
</dbReference>
<evidence type="ECO:0000256" key="2">
    <source>
        <dbReference type="SAM" id="MobiDB-lite"/>
    </source>
</evidence>
<feature type="compositionally biased region" description="Acidic residues" evidence="2">
    <location>
        <begin position="143"/>
        <end position="152"/>
    </location>
</feature>
<dbReference type="Pfam" id="PF00400">
    <property type="entry name" value="WD40"/>
    <property type="match status" value="2"/>
</dbReference>
<sequence>MGLETERRLGLPGGGDGEVERNEMKRVFSDISSASGNGGEEERKTEAVGSKNQVVGWPLVAAYRRKHNFGRAKMYVKVSMDGIDRLDEQGILVNCYGLFGFCKEIVYLGSRTFWIHENMEEEEEYVMQGLDEMDEVVYRDEGSSDSDVDEIGSTDNETRDTTAAQAREGRDIQGIPWERLSTTRDKYRKSRITHYRNYENVPQSGQASEKECKATVKSGSYYEFRRNSRSVRPTIMHFQLRNLVWATSKHDVYFLSHYSVMHWSSLTCSKSEILNLSGHVAPSEKHPGSMMEGFTKVQVSTLAAKDNLLVVGGFHGQLICKFLDRPGISYCTRTAYDENNITNAVEIYTSSRGALHFIASNNDCGVRDFDVENFKIASHFSFSWPVNHTSLSPCGEILIVVGDDPEGLLVDSRTGQPIATLRGHSDYSFASAWHPSGTTFATGNQDRTCRIWDIRNLSKSVATVRGQLGAVRSIRYTSDGRFMATAESADFVHIYEVDSGYEKEQEIDFFGEISGISFSQDEGETLFVGVWDRTYSSFIEFGRRRQYSYLDSTV</sequence>
<dbReference type="EMBL" id="CACSLK010017224">
    <property type="protein sequence ID" value="CAA0818543.1"/>
    <property type="molecule type" value="Genomic_DNA"/>
</dbReference>
<feature type="region of interest" description="Disordered" evidence="2">
    <location>
        <begin position="1"/>
        <end position="22"/>
    </location>
</feature>
<feature type="region of interest" description="Disordered" evidence="2">
    <location>
        <begin position="29"/>
        <end position="48"/>
    </location>
</feature>
<evidence type="ECO:0000313" key="4">
    <source>
        <dbReference type="Proteomes" id="UP001153555"/>
    </source>
</evidence>
<dbReference type="SUPFAM" id="SSF50978">
    <property type="entry name" value="WD40 repeat-like"/>
    <property type="match status" value="1"/>
</dbReference>
<dbReference type="InterPro" id="IPR001680">
    <property type="entry name" value="WD40_rpt"/>
</dbReference>
<feature type="repeat" description="WD" evidence="1">
    <location>
        <begin position="421"/>
        <end position="462"/>
    </location>
</feature>